<dbReference type="AlphaFoldDB" id="M3AMI9"/>
<reference evidence="1 2" key="1">
    <citation type="journal article" date="2012" name="PLoS Pathog.">
        <title>Diverse lifestyles and strategies of plant pathogenesis encoded in the genomes of eighteen Dothideomycetes fungi.</title>
        <authorList>
            <person name="Ohm R.A."/>
            <person name="Feau N."/>
            <person name="Henrissat B."/>
            <person name="Schoch C.L."/>
            <person name="Horwitz B.A."/>
            <person name="Barry K.W."/>
            <person name="Condon B.J."/>
            <person name="Copeland A.C."/>
            <person name="Dhillon B."/>
            <person name="Glaser F."/>
            <person name="Hesse C.N."/>
            <person name="Kosti I."/>
            <person name="LaButti K."/>
            <person name="Lindquist E.A."/>
            <person name="Lucas S."/>
            <person name="Salamov A.A."/>
            <person name="Bradshaw R.E."/>
            <person name="Ciuffetti L."/>
            <person name="Hamelin R.C."/>
            <person name="Kema G.H.J."/>
            <person name="Lawrence C."/>
            <person name="Scott J.A."/>
            <person name="Spatafora J.W."/>
            <person name="Turgeon B.G."/>
            <person name="de Wit P.J.G.M."/>
            <person name="Zhong S."/>
            <person name="Goodwin S.B."/>
            <person name="Grigoriev I.V."/>
        </authorList>
    </citation>
    <scope>NUCLEOTIDE SEQUENCE [LARGE SCALE GENOMIC DNA]</scope>
    <source>
        <strain evidence="1 2">CIRAD86</strain>
    </source>
</reference>
<dbReference type="EMBL" id="KB446563">
    <property type="protein sequence ID" value="EME78672.1"/>
    <property type="molecule type" value="Genomic_DNA"/>
</dbReference>
<evidence type="ECO:0000313" key="1">
    <source>
        <dbReference type="EMBL" id="EME78672.1"/>
    </source>
</evidence>
<dbReference type="HOGENOM" id="CLU_2758879_0_0_1"/>
<dbReference type="VEuPathDB" id="FungiDB:MYCFIDRAFT_183958"/>
<proteinExistence type="predicted"/>
<dbReference type="KEGG" id="pfj:MYCFIDRAFT_183958"/>
<evidence type="ECO:0000313" key="2">
    <source>
        <dbReference type="Proteomes" id="UP000016932"/>
    </source>
</evidence>
<sequence length="70" mass="7949">MDQRLYFRSSGPAKELGDGIAEAVGNREFCQRRFLAGITTNHNWTAGPKVAYCVAEVETIWKQVSQVPYW</sequence>
<organism evidence="1 2">
    <name type="scientific">Pseudocercospora fijiensis (strain CIRAD86)</name>
    <name type="common">Black leaf streak disease fungus</name>
    <name type="synonym">Mycosphaerella fijiensis</name>
    <dbReference type="NCBI Taxonomy" id="383855"/>
    <lineage>
        <taxon>Eukaryota</taxon>
        <taxon>Fungi</taxon>
        <taxon>Dikarya</taxon>
        <taxon>Ascomycota</taxon>
        <taxon>Pezizomycotina</taxon>
        <taxon>Dothideomycetes</taxon>
        <taxon>Dothideomycetidae</taxon>
        <taxon>Mycosphaerellales</taxon>
        <taxon>Mycosphaerellaceae</taxon>
        <taxon>Pseudocercospora</taxon>
    </lineage>
</organism>
<keyword evidence="2" id="KW-1185">Reference proteome</keyword>
<gene>
    <name evidence="1" type="ORF">MYCFIDRAFT_183958</name>
</gene>
<dbReference type="RefSeq" id="XP_007930987.1">
    <property type="nucleotide sequence ID" value="XM_007932796.1"/>
</dbReference>
<dbReference type="GeneID" id="19334705"/>
<dbReference type="Proteomes" id="UP000016932">
    <property type="component" value="Unassembled WGS sequence"/>
</dbReference>
<protein>
    <submittedName>
        <fullName evidence="1">Uncharacterized protein</fullName>
    </submittedName>
</protein>
<accession>M3AMI9</accession>
<name>M3AMI9_PSEFD</name>